<keyword evidence="1" id="KW-0472">Membrane</keyword>
<proteinExistence type="predicted"/>
<feature type="domain" description="Zinc-ribbon" evidence="2">
    <location>
        <begin position="2"/>
        <end position="23"/>
    </location>
</feature>
<accession>K1RTZ4</accession>
<reference evidence="3" key="1">
    <citation type="journal article" date="2013" name="Environ. Microbiol.">
        <title>Microbiota from the distal guts of lean and obese adolescents exhibit partial functional redundancy besides clear differences in community structure.</title>
        <authorList>
            <person name="Ferrer M."/>
            <person name="Ruiz A."/>
            <person name="Lanza F."/>
            <person name="Haange S.B."/>
            <person name="Oberbach A."/>
            <person name="Till H."/>
            <person name="Bargiela R."/>
            <person name="Campoy C."/>
            <person name="Segura M.T."/>
            <person name="Richter M."/>
            <person name="von Bergen M."/>
            <person name="Seifert J."/>
            <person name="Suarez A."/>
        </authorList>
    </citation>
    <scope>NUCLEOTIDE SEQUENCE</scope>
</reference>
<keyword evidence="1" id="KW-0812">Transmembrane</keyword>
<dbReference type="AlphaFoldDB" id="K1RTZ4"/>
<protein>
    <submittedName>
        <fullName evidence="3">Membrane protein</fullName>
    </submittedName>
</protein>
<feature type="transmembrane region" description="Helical" evidence="1">
    <location>
        <begin position="88"/>
        <end position="116"/>
    </location>
</feature>
<keyword evidence="1" id="KW-1133">Transmembrane helix</keyword>
<evidence type="ECO:0000259" key="2">
    <source>
        <dbReference type="Pfam" id="PF13240"/>
    </source>
</evidence>
<dbReference type="InterPro" id="IPR026870">
    <property type="entry name" value="Zinc_ribbon_dom"/>
</dbReference>
<comment type="caution">
    <text evidence="3">The sequence shown here is derived from an EMBL/GenBank/DDBJ whole genome shotgun (WGS) entry which is preliminary data.</text>
</comment>
<evidence type="ECO:0000256" key="1">
    <source>
        <dbReference type="SAM" id="Phobius"/>
    </source>
</evidence>
<name>K1RTZ4_9ZZZZ</name>
<dbReference type="Pfam" id="PF13240">
    <property type="entry name" value="Zn_Ribbon_1"/>
    <property type="match status" value="1"/>
</dbReference>
<gene>
    <name evidence="3" type="ORF">OBE_16001</name>
</gene>
<evidence type="ECO:0000313" key="3">
    <source>
        <dbReference type="EMBL" id="EKC46869.1"/>
    </source>
</evidence>
<feature type="transmembrane region" description="Helical" evidence="1">
    <location>
        <begin position="128"/>
        <end position="155"/>
    </location>
</feature>
<dbReference type="EMBL" id="AJWZ01010989">
    <property type="protein sequence ID" value="EKC46869.1"/>
    <property type="molecule type" value="Genomic_DNA"/>
</dbReference>
<organism evidence="3">
    <name type="scientific">human gut metagenome</name>
    <dbReference type="NCBI Taxonomy" id="408170"/>
    <lineage>
        <taxon>unclassified sequences</taxon>
        <taxon>metagenomes</taxon>
        <taxon>organismal metagenomes</taxon>
    </lineage>
</organism>
<sequence length="317" mass="35329">MYCGKCGSKLENDATFCPYCGNKIDENKDTLPKKEIKENISEGEKNTLENTSNAQPIEELDNFEITNNTPNKQNVVANGNDSLKNASFVLGLISIIFAFCNILVIPVAIVGICTGAKYKSNEKKGCPGFVLSIIGLVLSFIILVGLISLIVFAVMDMDDNDIQPRIEDTNIVDSDDDYYDERGMQVIGNEKFGYLRISNDWILYKDSDGSSALQYSIDRKWVLSLYAIDSPNYTIGEYANSIYSKMEGYGATNIKVESVRVGKYQATKQSAYLSSISSYMCTWCFADEYGNYHYIAINGPSMYSSNFDVVDTFTLTK</sequence>